<dbReference type="Pfam" id="PF00672">
    <property type="entry name" value="HAMP"/>
    <property type="match status" value="1"/>
</dbReference>
<keyword evidence="13 15" id="KW-0472">Membrane</keyword>
<comment type="catalytic activity">
    <reaction evidence="1">
        <text>ATP + protein L-histidine = ADP + protein N-phospho-L-histidine.</text>
        <dbReference type="EC" id="2.7.13.3"/>
    </reaction>
</comment>
<dbReference type="PANTHER" id="PTHR45528">
    <property type="entry name" value="SENSOR HISTIDINE KINASE CPXA"/>
    <property type="match status" value="1"/>
</dbReference>
<dbReference type="InterPro" id="IPR036890">
    <property type="entry name" value="HATPase_C_sf"/>
</dbReference>
<dbReference type="PRINTS" id="PR00344">
    <property type="entry name" value="BCTRLSENSOR"/>
</dbReference>
<evidence type="ECO:0000259" key="16">
    <source>
        <dbReference type="PROSITE" id="PS50109"/>
    </source>
</evidence>
<dbReference type="InterPro" id="IPR003660">
    <property type="entry name" value="HAMP_dom"/>
</dbReference>
<proteinExistence type="predicted"/>
<organism evidence="18 19">
    <name type="scientific">Bilifractor porci</name>
    <dbReference type="NCBI Taxonomy" id="2606636"/>
    <lineage>
        <taxon>Bacteria</taxon>
        <taxon>Bacillati</taxon>
        <taxon>Bacillota</taxon>
        <taxon>Clostridia</taxon>
        <taxon>Lachnospirales</taxon>
        <taxon>Lachnospiraceae</taxon>
        <taxon>Bilifractor</taxon>
    </lineage>
</organism>
<evidence type="ECO:0000256" key="6">
    <source>
        <dbReference type="ARBA" id="ARBA00022679"/>
    </source>
</evidence>
<comment type="caution">
    <text evidence="18">The sequence shown here is derived from an EMBL/GenBank/DDBJ whole genome shotgun (WGS) entry which is preliminary data.</text>
</comment>
<reference evidence="18 19" key="1">
    <citation type="submission" date="2019-08" db="EMBL/GenBank/DDBJ databases">
        <title>In-depth cultivation of the pig gut microbiome towards novel bacterial diversity and tailored functional studies.</title>
        <authorList>
            <person name="Wylensek D."/>
            <person name="Hitch T.C.A."/>
            <person name="Clavel T."/>
        </authorList>
    </citation>
    <scope>NUCLEOTIDE SEQUENCE [LARGE SCALE GENOMIC DNA]</scope>
    <source>
        <strain evidence="18 19">Oil+RF-744-WCA-WT-13</strain>
    </source>
</reference>
<feature type="transmembrane region" description="Helical" evidence="15">
    <location>
        <begin position="182"/>
        <end position="202"/>
    </location>
</feature>
<dbReference type="Pfam" id="PF02518">
    <property type="entry name" value="HATPase_c"/>
    <property type="match status" value="1"/>
</dbReference>
<dbReference type="RefSeq" id="WP_154457547.1">
    <property type="nucleotide sequence ID" value="NZ_VUMV01000002.1"/>
</dbReference>
<evidence type="ECO:0000256" key="10">
    <source>
        <dbReference type="ARBA" id="ARBA00022840"/>
    </source>
</evidence>
<name>A0A7X2TMJ0_9FIRM</name>
<dbReference type="InterPro" id="IPR005467">
    <property type="entry name" value="His_kinase_dom"/>
</dbReference>
<accession>A0A7X2TMJ0</accession>
<feature type="compositionally biased region" description="Basic and acidic residues" evidence="14">
    <location>
        <begin position="499"/>
        <end position="508"/>
    </location>
</feature>
<evidence type="ECO:0000256" key="12">
    <source>
        <dbReference type="ARBA" id="ARBA00023012"/>
    </source>
</evidence>
<dbReference type="Gene3D" id="1.10.287.130">
    <property type="match status" value="1"/>
</dbReference>
<dbReference type="Gene3D" id="3.30.565.10">
    <property type="entry name" value="Histidine kinase-like ATPase, C-terminal domain"/>
    <property type="match status" value="1"/>
</dbReference>
<dbReference type="Proteomes" id="UP000466864">
    <property type="component" value="Unassembled WGS sequence"/>
</dbReference>
<dbReference type="Gene3D" id="6.10.340.10">
    <property type="match status" value="1"/>
</dbReference>
<dbReference type="CDD" id="cd00075">
    <property type="entry name" value="HATPase"/>
    <property type="match status" value="1"/>
</dbReference>
<dbReference type="AlphaFoldDB" id="A0A7X2TMJ0"/>
<dbReference type="GO" id="GO:0000155">
    <property type="term" value="F:phosphorelay sensor kinase activity"/>
    <property type="evidence" value="ECO:0007669"/>
    <property type="project" value="InterPro"/>
</dbReference>
<sequence>MSLKARITTAFILIIIIPVVFCTLLFYFLTGYKLQSLKKEYGLENPTYESLYNSSLITAKKMDEDMKTLSELIGADPAKAEDTGFLEEENTKFQSDGIFLIIRKGDEILYNGRFSIKNSVLLKELPPYGSEENTENGYTQIMGDYMTQQYDFTFADGTAGSVFLISELSRVTNETKIWMAEMIFLIILILAVTAMGMSFWIYQGVITPINRLKTAAQNIRDGRLDFTVEGSNIQEINDLCMDFEEMRIRLKQSAEEKLKFDRESKELVSNISHDLKTPVTAIRGYAEGIMDGVADTPEKIDRYIRTIYNKTNDMARLIDELTMYSKIDTNRIPYNFTKLHVTEYFDDCVDELRLEMEGRGIELSYFNYLQDDAIIIADPEQLKRVINNIISNSIKYMNKEKGVINIRLRDVGDYIQAEFEDNGKGIPQKDVSRIFDRFYRTDASRNSRQGGSGIGLSIVKKILEDHEGKVWATSKENVGTVIYFVLRKYQEPPAAQPDGEEKPQENSRIRNYIRGRNKK</sequence>
<dbReference type="GO" id="GO:0005524">
    <property type="term" value="F:ATP binding"/>
    <property type="evidence" value="ECO:0007669"/>
    <property type="project" value="UniProtKB-KW"/>
</dbReference>
<dbReference type="InterPro" id="IPR003661">
    <property type="entry name" value="HisK_dim/P_dom"/>
</dbReference>
<evidence type="ECO:0000256" key="1">
    <source>
        <dbReference type="ARBA" id="ARBA00000085"/>
    </source>
</evidence>
<keyword evidence="10" id="KW-0067">ATP-binding</keyword>
<keyword evidence="7 15" id="KW-0812">Transmembrane</keyword>
<dbReference type="Pfam" id="PF00512">
    <property type="entry name" value="HisKA"/>
    <property type="match status" value="1"/>
</dbReference>
<dbReference type="InterPro" id="IPR003594">
    <property type="entry name" value="HATPase_dom"/>
</dbReference>
<dbReference type="SMART" id="SM00388">
    <property type="entry name" value="HisKA"/>
    <property type="match status" value="1"/>
</dbReference>
<protein>
    <recommendedName>
        <fullName evidence="3">histidine kinase</fullName>
        <ecNumber evidence="3">2.7.13.3</ecNumber>
    </recommendedName>
</protein>
<dbReference type="EMBL" id="VUMV01000002">
    <property type="protein sequence ID" value="MST81264.1"/>
    <property type="molecule type" value="Genomic_DNA"/>
</dbReference>
<evidence type="ECO:0000256" key="14">
    <source>
        <dbReference type="SAM" id="MobiDB-lite"/>
    </source>
</evidence>
<keyword evidence="11 15" id="KW-1133">Transmembrane helix</keyword>
<dbReference type="SUPFAM" id="SSF158472">
    <property type="entry name" value="HAMP domain-like"/>
    <property type="match status" value="1"/>
</dbReference>
<dbReference type="CDD" id="cd00082">
    <property type="entry name" value="HisKA"/>
    <property type="match status" value="1"/>
</dbReference>
<dbReference type="InterPro" id="IPR036097">
    <property type="entry name" value="HisK_dim/P_sf"/>
</dbReference>
<dbReference type="FunFam" id="1.10.287.130:FF:000001">
    <property type="entry name" value="Two-component sensor histidine kinase"/>
    <property type="match status" value="1"/>
</dbReference>
<dbReference type="PROSITE" id="PS50885">
    <property type="entry name" value="HAMP"/>
    <property type="match status" value="1"/>
</dbReference>
<dbReference type="SUPFAM" id="SSF47384">
    <property type="entry name" value="Homodimeric domain of signal transducing histidine kinase"/>
    <property type="match status" value="1"/>
</dbReference>
<dbReference type="GO" id="GO:0005886">
    <property type="term" value="C:plasma membrane"/>
    <property type="evidence" value="ECO:0007669"/>
    <property type="project" value="UniProtKB-SubCell"/>
</dbReference>
<dbReference type="SUPFAM" id="SSF55874">
    <property type="entry name" value="ATPase domain of HSP90 chaperone/DNA topoisomerase II/histidine kinase"/>
    <property type="match status" value="1"/>
</dbReference>
<feature type="domain" description="Histidine kinase" evidence="16">
    <location>
        <begin position="270"/>
        <end position="490"/>
    </location>
</feature>
<keyword evidence="4" id="KW-1003">Cell membrane</keyword>
<keyword evidence="6" id="KW-0808">Transferase</keyword>
<dbReference type="SMART" id="SM00387">
    <property type="entry name" value="HATPase_c"/>
    <property type="match status" value="1"/>
</dbReference>
<keyword evidence="19" id="KW-1185">Reference proteome</keyword>
<evidence type="ECO:0000256" key="11">
    <source>
        <dbReference type="ARBA" id="ARBA00022989"/>
    </source>
</evidence>
<dbReference type="InterPro" id="IPR004358">
    <property type="entry name" value="Sig_transdc_His_kin-like_C"/>
</dbReference>
<feature type="domain" description="HAMP" evidence="17">
    <location>
        <begin position="203"/>
        <end position="255"/>
    </location>
</feature>
<evidence type="ECO:0000256" key="15">
    <source>
        <dbReference type="SAM" id="Phobius"/>
    </source>
</evidence>
<dbReference type="FunFam" id="3.30.565.10:FF:000006">
    <property type="entry name" value="Sensor histidine kinase WalK"/>
    <property type="match status" value="1"/>
</dbReference>
<dbReference type="EC" id="2.7.13.3" evidence="3"/>
<evidence type="ECO:0000256" key="2">
    <source>
        <dbReference type="ARBA" id="ARBA00004651"/>
    </source>
</evidence>
<dbReference type="SMART" id="SM00304">
    <property type="entry name" value="HAMP"/>
    <property type="match status" value="1"/>
</dbReference>
<evidence type="ECO:0000313" key="18">
    <source>
        <dbReference type="EMBL" id="MST81264.1"/>
    </source>
</evidence>
<evidence type="ECO:0000256" key="5">
    <source>
        <dbReference type="ARBA" id="ARBA00022553"/>
    </source>
</evidence>
<dbReference type="PANTHER" id="PTHR45528:SF1">
    <property type="entry name" value="SENSOR HISTIDINE KINASE CPXA"/>
    <property type="match status" value="1"/>
</dbReference>
<feature type="region of interest" description="Disordered" evidence="14">
    <location>
        <begin position="493"/>
        <end position="519"/>
    </location>
</feature>
<evidence type="ECO:0000256" key="13">
    <source>
        <dbReference type="ARBA" id="ARBA00023136"/>
    </source>
</evidence>
<keyword evidence="8" id="KW-0547">Nucleotide-binding</keyword>
<evidence type="ECO:0000256" key="3">
    <source>
        <dbReference type="ARBA" id="ARBA00012438"/>
    </source>
</evidence>
<comment type="subcellular location">
    <subcellularLocation>
        <location evidence="2">Cell membrane</location>
        <topology evidence="2">Multi-pass membrane protein</topology>
    </subcellularLocation>
</comment>
<dbReference type="InterPro" id="IPR050398">
    <property type="entry name" value="HssS/ArlS-like"/>
</dbReference>
<gene>
    <name evidence="18" type="ORF">FYJ60_02900</name>
</gene>
<feature type="transmembrane region" description="Helical" evidence="15">
    <location>
        <begin position="6"/>
        <end position="29"/>
    </location>
</feature>
<evidence type="ECO:0000313" key="19">
    <source>
        <dbReference type="Proteomes" id="UP000466864"/>
    </source>
</evidence>
<evidence type="ECO:0000256" key="7">
    <source>
        <dbReference type="ARBA" id="ARBA00022692"/>
    </source>
</evidence>
<evidence type="ECO:0000259" key="17">
    <source>
        <dbReference type="PROSITE" id="PS50885"/>
    </source>
</evidence>
<keyword evidence="5" id="KW-0597">Phosphoprotein</keyword>
<keyword evidence="9 18" id="KW-0418">Kinase</keyword>
<dbReference type="PROSITE" id="PS50109">
    <property type="entry name" value="HIS_KIN"/>
    <property type="match status" value="1"/>
</dbReference>
<dbReference type="CDD" id="cd06225">
    <property type="entry name" value="HAMP"/>
    <property type="match status" value="1"/>
</dbReference>
<evidence type="ECO:0000256" key="8">
    <source>
        <dbReference type="ARBA" id="ARBA00022741"/>
    </source>
</evidence>
<evidence type="ECO:0000256" key="4">
    <source>
        <dbReference type="ARBA" id="ARBA00022475"/>
    </source>
</evidence>
<evidence type="ECO:0000256" key="9">
    <source>
        <dbReference type="ARBA" id="ARBA00022777"/>
    </source>
</evidence>
<keyword evidence="12" id="KW-0902">Two-component regulatory system</keyword>